<feature type="region of interest" description="Disordered" evidence="1">
    <location>
        <begin position="354"/>
        <end position="402"/>
    </location>
</feature>
<feature type="region of interest" description="Disordered" evidence="1">
    <location>
        <begin position="263"/>
        <end position="329"/>
    </location>
</feature>
<feature type="compositionally biased region" description="Basic and acidic residues" evidence="1">
    <location>
        <begin position="354"/>
        <end position="367"/>
    </location>
</feature>
<feature type="region of interest" description="Disordered" evidence="1">
    <location>
        <begin position="453"/>
        <end position="564"/>
    </location>
</feature>
<feature type="compositionally biased region" description="Basic and acidic residues" evidence="1">
    <location>
        <begin position="468"/>
        <end position="478"/>
    </location>
</feature>
<organism evidence="4 5">
    <name type="scientific">Branchiostoma lanceolatum</name>
    <name type="common">Common lancelet</name>
    <name type="synonym">Amphioxus lanceolatum</name>
    <dbReference type="NCBI Taxonomy" id="7740"/>
    <lineage>
        <taxon>Eukaryota</taxon>
        <taxon>Metazoa</taxon>
        <taxon>Chordata</taxon>
        <taxon>Cephalochordata</taxon>
        <taxon>Leptocardii</taxon>
        <taxon>Amphioxiformes</taxon>
        <taxon>Branchiostomatidae</taxon>
        <taxon>Branchiostoma</taxon>
    </lineage>
</organism>
<dbReference type="SMART" id="SM00409">
    <property type="entry name" value="IG"/>
    <property type="match status" value="1"/>
</dbReference>
<keyword evidence="2" id="KW-0472">Membrane</keyword>
<dbReference type="EMBL" id="OV696688">
    <property type="protein sequence ID" value="CAH1256626.1"/>
    <property type="molecule type" value="Genomic_DNA"/>
</dbReference>
<protein>
    <submittedName>
        <fullName evidence="4">Hypp1685 protein</fullName>
    </submittedName>
</protein>
<evidence type="ECO:0000313" key="5">
    <source>
        <dbReference type="Proteomes" id="UP000838412"/>
    </source>
</evidence>
<dbReference type="InterPro" id="IPR013783">
    <property type="entry name" value="Ig-like_fold"/>
</dbReference>
<dbReference type="InterPro" id="IPR003599">
    <property type="entry name" value="Ig_sub"/>
</dbReference>
<proteinExistence type="predicted"/>
<accession>A0A8J9ZJT5</accession>
<dbReference type="SUPFAM" id="SSF48726">
    <property type="entry name" value="Immunoglobulin"/>
    <property type="match status" value="1"/>
</dbReference>
<sequence>MNLVGTGQQAKCDCTLRGIKELISRNERLSWDIRCTGDREKGQVTYLANLGLDSLICEAPKVSVVPNTQVWDLQGTASFTCAADECKEHLYFSWHLPNGEELPSTIEYSRQFTKEEPQKCRAGYVRTYEKRTVCYSVLNITAAVPGSGHDVSGTYTCRVTGNYTQNASASAVLTVRHTQPSVDMVHDKTTPQKHTAATSCNPGLDYNVITPENKNMSVILVSERTPGSRGNIPVYAVMTSVFIIVCVTLVAFVTVRKVRMRRREQNRNDQGRDANQMSKDEDDTNTYENDDQFLNEQDSSGRGIYENDDQFSDAQNSGEGTYENDDQFSNEDVGEQHYENNDEFSDIEEAGHTYDNDFELSNHDKGVSRKHRLRKMPDTASTRERGKRTGNAVGAGPSRKPRRINRRKLRASMCKVTVVEEEIPEGHYDNDKRRGGQVRARAVGGHMGTEILRHGTSQDMAEEAGGYDNERQRRDVFTRKPANSSNCSDVSEKNTSETGFGHYDNEMQKRDSISARPENTSRTRDSHCVRQSSIVTARRKARKPADTRPCDNVDETPGAEPNTEGINDYIAVKCDSTSEPDYLDIQKTNTATNNTSTNDISDDNDSEHEYFALPGPSRKPTDNFLTDETTNVATEHDYVTLPNTDNKIDDDIANHDYITLPNTSKTIDDDSSGHDYIALPNTDNKTDDDISEHDYVTFPNTKMEDDTSSEHQYVTFPDNCNV</sequence>
<dbReference type="Proteomes" id="UP000838412">
    <property type="component" value="Chromosome 3"/>
</dbReference>
<feature type="transmembrane region" description="Helical" evidence="2">
    <location>
        <begin position="232"/>
        <end position="255"/>
    </location>
</feature>
<reference evidence="4" key="1">
    <citation type="submission" date="2022-01" db="EMBL/GenBank/DDBJ databases">
        <authorList>
            <person name="Braso-Vives M."/>
        </authorList>
    </citation>
    <scope>NUCLEOTIDE SEQUENCE</scope>
</reference>
<feature type="compositionally biased region" description="Basic and acidic residues" evidence="1">
    <location>
        <begin position="263"/>
        <end position="272"/>
    </location>
</feature>
<keyword evidence="2" id="KW-0812">Transmembrane</keyword>
<dbReference type="AlphaFoldDB" id="A0A8J9ZJT5"/>
<name>A0A8J9ZJT5_BRALA</name>
<dbReference type="Gene3D" id="2.60.40.10">
    <property type="entry name" value="Immunoglobulins"/>
    <property type="match status" value="1"/>
</dbReference>
<feature type="compositionally biased region" description="Basic and acidic residues" evidence="1">
    <location>
        <begin position="503"/>
        <end position="528"/>
    </location>
</feature>
<evidence type="ECO:0000256" key="1">
    <source>
        <dbReference type="SAM" id="MobiDB-lite"/>
    </source>
</evidence>
<evidence type="ECO:0000313" key="4">
    <source>
        <dbReference type="EMBL" id="CAH1256626.1"/>
    </source>
</evidence>
<feature type="compositionally biased region" description="Acidic residues" evidence="1">
    <location>
        <begin position="280"/>
        <end position="293"/>
    </location>
</feature>
<keyword evidence="2" id="KW-1133">Transmembrane helix</keyword>
<keyword evidence="5" id="KW-1185">Reference proteome</keyword>
<evidence type="ECO:0000256" key="2">
    <source>
        <dbReference type="SAM" id="Phobius"/>
    </source>
</evidence>
<feature type="domain" description="Immunoglobulin" evidence="3">
    <location>
        <begin position="66"/>
        <end position="176"/>
    </location>
</feature>
<feature type="compositionally biased region" description="Basic and acidic residues" evidence="1">
    <location>
        <begin position="375"/>
        <end position="384"/>
    </location>
</feature>
<dbReference type="InterPro" id="IPR036179">
    <property type="entry name" value="Ig-like_dom_sf"/>
</dbReference>
<evidence type="ECO:0000259" key="3">
    <source>
        <dbReference type="SMART" id="SM00409"/>
    </source>
</evidence>
<gene>
    <name evidence="4" type="primary">Hypp1685</name>
    <name evidence="4" type="ORF">BLAG_LOCUS14835</name>
</gene>